<evidence type="ECO:0000313" key="1">
    <source>
        <dbReference type="EMBL" id="TSJ39394.1"/>
    </source>
</evidence>
<dbReference type="InterPro" id="IPR016776">
    <property type="entry name" value="ApeP-like_dehydratase"/>
</dbReference>
<dbReference type="OrthoDB" id="2922403at2"/>
<reference evidence="1 2" key="1">
    <citation type="submission" date="2019-07" db="EMBL/GenBank/DDBJ databases">
        <authorList>
            <person name="Huq M.A."/>
        </authorList>
    </citation>
    <scope>NUCLEOTIDE SEQUENCE [LARGE SCALE GENOMIC DNA]</scope>
    <source>
        <strain evidence="1 2">MAH-19</strain>
    </source>
</reference>
<dbReference type="EMBL" id="VLPK01000003">
    <property type="protein sequence ID" value="TSJ39394.1"/>
    <property type="molecule type" value="Genomic_DNA"/>
</dbReference>
<dbReference type="Proteomes" id="UP000318733">
    <property type="component" value="Unassembled WGS sequence"/>
</dbReference>
<gene>
    <name evidence="1" type="ORF">FO440_16740</name>
</gene>
<protein>
    <submittedName>
        <fullName evidence="1">3-hydroxyacyl-ACP dehydratase</fullName>
    </submittedName>
</protein>
<evidence type="ECO:0000313" key="2">
    <source>
        <dbReference type="Proteomes" id="UP000318733"/>
    </source>
</evidence>
<name>A0A556MHK4_9SPHI</name>
<organism evidence="1 2">
    <name type="scientific">Mucilaginibacter corticis</name>
    <dbReference type="NCBI Taxonomy" id="2597670"/>
    <lineage>
        <taxon>Bacteria</taxon>
        <taxon>Pseudomonadati</taxon>
        <taxon>Bacteroidota</taxon>
        <taxon>Sphingobacteriia</taxon>
        <taxon>Sphingobacteriales</taxon>
        <taxon>Sphingobacteriaceae</taxon>
        <taxon>Mucilaginibacter</taxon>
    </lineage>
</organism>
<dbReference type="SUPFAM" id="SSF54637">
    <property type="entry name" value="Thioesterase/thiol ester dehydrase-isomerase"/>
    <property type="match status" value="1"/>
</dbReference>
<keyword evidence="2" id="KW-1185">Reference proteome</keyword>
<dbReference type="RefSeq" id="WP_144249431.1">
    <property type="nucleotide sequence ID" value="NZ_VLPK01000003.1"/>
</dbReference>
<comment type="caution">
    <text evidence="1">The sequence shown here is derived from an EMBL/GenBank/DDBJ whole genome shotgun (WGS) entry which is preliminary data.</text>
</comment>
<dbReference type="InterPro" id="IPR029069">
    <property type="entry name" value="HotDog_dom_sf"/>
</dbReference>
<accession>A0A556MHK4</accession>
<dbReference type="Gene3D" id="3.10.129.10">
    <property type="entry name" value="Hotdog Thioesterase"/>
    <property type="match status" value="1"/>
</dbReference>
<sequence>MTEGISILSLIPQKPPFVMVDELLFSDDNITKTSFTITGDNVFVINGEFSEAGLMENMAQTAAAGSGNMARIENRPVLNGYIGQVKNFEIYSLPKVGDVLLTEVKIEVQVFAAGIVSGKIWCNEVEVAQCEMKIFINQ</sequence>
<dbReference type="AlphaFoldDB" id="A0A556MHK4"/>
<proteinExistence type="predicted"/>
<dbReference type="Pfam" id="PF22817">
    <property type="entry name" value="ApeP-like"/>
    <property type="match status" value="1"/>
</dbReference>